<protein>
    <submittedName>
        <fullName evidence="1">UDP-glycosyltransferase 74F2</fullName>
    </submittedName>
</protein>
<reference evidence="2" key="1">
    <citation type="submission" date="2024-07" db="EMBL/GenBank/DDBJ databases">
        <title>Two chromosome-level genome assemblies of Korean endemic species Abeliophyllum distichum and Forsythia ovata (Oleaceae).</title>
        <authorList>
            <person name="Jang H."/>
        </authorList>
    </citation>
    <scope>NUCLEOTIDE SEQUENCE [LARGE SCALE GENOMIC DNA]</scope>
</reference>
<dbReference type="Proteomes" id="UP001604336">
    <property type="component" value="Unassembled WGS sequence"/>
</dbReference>
<accession>A0ABD1SY49</accession>
<evidence type="ECO:0000313" key="1">
    <source>
        <dbReference type="EMBL" id="KAL2505395.1"/>
    </source>
</evidence>
<name>A0ABD1SY49_9LAMI</name>
<evidence type="ECO:0000313" key="2">
    <source>
        <dbReference type="Proteomes" id="UP001604336"/>
    </source>
</evidence>
<gene>
    <name evidence="1" type="ORF">Adt_21016</name>
</gene>
<organism evidence="1 2">
    <name type="scientific">Abeliophyllum distichum</name>
    <dbReference type="NCBI Taxonomy" id="126358"/>
    <lineage>
        <taxon>Eukaryota</taxon>
        <taxon>Viridiplantae</taxon>
        <taxon>Streptophyta</taxon>
        <taxon>Embryophyta</taxon>
        <taxon>Tracheophyta</taxon>
        <taxon>Spermatophyta</taxon>
        <taxon>Magnoliopsida</taxon>
        <taxon>eudicotyledons</taxon>
        <taxon>Gunneridae</taxon>
        <taxon>Pentapetalae</taxon>
        <taxon>asterids</taxon>
        <taxon>lamiids</taxon>
        <taxon>Lamiales</taxon>
        <taxon>Oleaceae</taxon>
        <taxon>Forsythieae</taxon>
        <taxon>Abeliophyllum</taxon>
    </lineage>
</organism>
<keyword evidence="2" id="KW-1185">Reference proteome</keyword>
<sequence>MFSTMQEFSSSSNISLEAISDGFDGGGRVEVETQNKFCYKKFELVSATFFTRSCAVDNIYCHVYNNELKLPISDIEIFVNIPGLPVLESSDLPSFVYFHGCAYYTVDLHILLTLCIFENLATTIIRTASVLQKIIEC</sequence>
<dbReference type="EMBL" id="JBFOLK010000006">
    <property type="protein sequence ID" value="KAL2505395.1"/>
    <property type="molecule type" value="Genomic_DNA"/>
</dbReference>
<comment type="caution">
    <text evidence="1">The sequence shown here is derived from an EMBL/GenBank/DDBJ whole genome shotgun (WGS) entry which is preliminary data.</text>
</comment>
<dbReference type="AlphaFoldDB" id="A0ABD1SY49"/>
<dbReference type="Gene3D" id="3.40.50.2000">
    <property type="entry name" value="Glycogen Phosphorylase B"/>
    <property type="match status" value="1"/>
</dbReference>
<proteinExistence type="predicted"/>